<dbReference type="PRINTS" id="PR00111">
    <property type="entry name" value="ABHYDROLASE"/>
</dbReference>
<dbReference type="Proteomes" id="UP001500603">
    <property type="component" value="Unassembled WGS sequence"/>
</dbReference>
<accession>A0ABP9KGH0</accession>
<dbReference type="RefSeq" id="WP_345496850.1">
    <property type="nucleotide sequence ID" value="NZ_BAABJM010000003.1"/>
</dbReference>
<proteinExistence type="predicted"/>
<dbReference type="EMBL" id="BAABJM010000003">
    <property type="protein sequence ID" value="GAA5058428.1"/>
    <property type="molecule type" value="Genomic_DNA"/>
</dbReference>
<dbReference type="GO" id="GO:0016787">
    <property type="term" value="F:hydrolase activity"/>
    <property type="evidence" value="ECO:0007669"/>
    <property type="project" value="UniProtKB-KW"/>
</dbReference>
<evidence type="ECO:0000313" key="2">
    <source>
        <dbReference type="EMBL" id="GAA5058428.1"/>
    </source>
</evidence>
<organism evidence="2 3">
    <name type="scientific">Nocardia callitridis</name>
    <dbReference type="NCBI Taxonomy" id="648753"/>
    <lineage>
        <taxon>Bacteria</taxon>
        <taxon>Bacillati</taxon>
        <taxon>Actinomycetota</taxon>
        <taxon>Actinomycetes</taxon>
        <taxon>Mycobacteriales</taxon>
        <taxon>Nocardiaceae</taxon>
        <taxon>Nocardia</taxon>
    </lineage>
</organism>
<sequence>MGVRVPYVETDGAKVHFTDTGGAGRVVVLGHGFFLDQEMFAAQAAGLAPEYRVISIDARGFGRTEDSGVPFSYWDLARDAWAVLDALGIERAVVGGMSQGGFIALRMALLAPPRAEGLILIGTSGDAYTAKQQKGYRQVMDAWSGSAPLEPLATTMASVMIGGTDEDRQPWLDKWLSGDRTRLALAAECLINRESITGLLGEITCPAVLVRGISDQAFTADEMVALTDGLGGPAELHTVPAATHAVNITNPDEVNELLRKFLARLD</sequence>
<protein>
    <submittedName>
        <fullName evidence="2">Alpha/beta fold hydrolase</fullName>
    </submittedName>
</protein>
<evidence type="ECO:0000259" key="1">
    <source>
        <dbReference type="Pfam" id="PF00561"/>
    </source>
</evidence>
<keyword evidence="2" id="KW-0378">Hydrolase</keyword>
<reference evidence="3" key="1">
    <citation type="journal article" date="2019" name="Int. J. Syst. Evol. Microbiol.">
        <title>The Global Catalogue of Microorganisms (GCM) 10K type strain sequencing project: providing services to taxonomists for standard genome sequencing and annotation.</title>
        <authorList>
            <consortium name="The Broad Institute Genomics Platform"/>
            <consortium name="The Broad Institute Genome Sequencing Center for Infectious Disease"/>
            <person name="Wu L."/>
            <person name="Ma J."/>
        </authorList>
    </citation>
    <scope>NUCLEOTIDE SEQUENCE [LARGE SCALE GENOMIC DNA]</scope>
    <source>
        <strain evidence="3">JCM 18298</strain>
    </source>
</reference>
<dbReference type="SUPFAM" id="SSF53474">
    <property type="entry name" value="alpha/beta-Hydrolases"/>
    <property type="match status" value="1"/>
</dbReference>
<dbReference type="InterPro" id="IPR050266">
    <property type="entry name" value="AB_hydrolase_sf"/>
</dbReference>
<dbReference type="PANTHER" id="PTHR43798">
    <property type="entry name" value="MONOACYLGLYCEROL LIPASE"/>
    <property type="match status" value="1"/>
</dbReference>
<feature type="domain" description="AB hydrolase-1" evidence="1">
    <location>
        <begin position="26"/>
        <end position="144"/>
    </location>
</feature>
<dbReference type="InterPro" id="IPR029058">
    <property type="entry name" value="AB_hydrolase_fold"/>
</dbReference>
<keyword evidence="3" id="KW-1185">Reference proteome</keyword>
<gene>
    <name evidence="2" type="ORF">GCM10023318_37720</name>
</gene>
<comment type="caution">
    <text evidence="2">The sequence shown here is derived from an EMBL/GenBank/DDBJ whole genome shotgun (WGS) entry which is preliminary data.</text>
</comment>
<name>A0ABP9KGH0_9NOCA</name>
<dbReference type="InterPro" id="IPR000073">
    <property type="entry name" value="AB_hydrolase_1"/>
</dbReference>
<evidence type="ECO:0000313" key="3">
    <source>
        <dbReference type="Proteomes" id="UP001500603"/>
    </source>
</evidence>
<dbReference type="Gene3D" id="3.40.50.1820">
    <property type="entry name" value="alpha/beta hydrolase"/>
    <property type="match status" value="1"/>
</dbReference>
<dbReference type="Pfam" id="PF00561">
    <property type="entry name" value="Abhydrolase_1"/>
    <property type="match status" value="1"/>
</dbReference>